<dbReference type="RefSeq" id="WP_207931892.1">
    <property type="nucleotide sequence ID" value="NZ_CP062222.1"/>
</dbReference>
<keyword evidence="4" id="KW-1185">Reference proteome</keyword>
<organism evidence="3 4">
    <name type="scientific">Brevundimonas goettingensis</name>
    <dbReference type="NCBI Taxonomy" id="2774190"/>
    <lineage>
        <taxon>Bacteria</taxon>
        <taxon>Pseudomonadati</taxon>
        <taxon>Pseudomonadota</taxon>
        <taxon>Alphaproteobacteria</taxon>
        <taxon>Caulobacterales</taxon>
        <taxon>Caulobacteraceae</taxon>
        <taxon>Brevundimonas</taxon>
    </lineage>
</organism>
<sequence length="203" mass="20715">MIRNFAKPVLAAAAVAALLAACSQQQTDKTADDAGAAVNAAQDATSTAVGQTSAATLGANTVGGFVNGLAVSDMYELEAAKIAYSKSDNADVKALAAMITTDHTASSAKLKALAPTAAPTVALPTALDERRQGLIDNLKAASAADFDKVFLTQQAAAHDEALTLLNGFADNTEAPALAALAKEIIPKVTMHRDRAKALLDAMH</sequence>
<evidence type="ECO:0000313" key="4">
    <source>
        <dbReference type="Proteomes" id="UP000663918"/>
    </source>
</evidence>
<feature type="domain" description="DUF4142" evidence="2">
    <location>
        <begin position="64"/>
        <end position="198"/>
    </location>
</feature>
<dbReference type="Proteomes" id="UP000663918">
    <property type="component" value="Chromosome"/>
</dbReference>
<dbReference type="PANTHER" id="PTHR38593:SF1">
    <property type="entry name" value="BLR2558 PROTEIN"/>
    <property type="match status" value="1"/>
</dbReference>
<protein>
    <submittedName>
        <fullName evidence="3">DUF4142 domain-containing protein</fullName>
    </submittedName>
</protein>
<name>A0A975C2D5_9CAUL</name>
<feature type="chain" id="PRO_5037110805" evidence="1">
    <location>
        <begin position="21"/>
        <end position="203"/>
    </location>
</feature>
<reference evidence="3" key="1">
    <citation type="submission" date="2020-09" db="EMBL/GenBank/DDBJ databases">
        <title>Brevundimonas sp. LVF2 isolated from a puddle in Goettingen, Germany.</title>
        <authorList>
            <person name="Friedrich I."/>
            <person name="Klassen A."/>
            <person name="Hannes N."/>
            <person name="Schneider D."/>
            <person name="Hertel R."/>
            <person name="Daniel R."/>
        </authorList>
    </citation>
    <scope>NUCLEOTIDE SEQUENCE</scope>
    <source>
        <strain evidence="3">LVF2</strain>
    </source>
</reference>
<dbReference type="PROSITE" id="PS51257">
    <property type="entry name" value="PROKAR_LIPOPROTEIN"/>
    <property type="match status" value="1"/>
</dbReference>
<dbReference type="AlphaFoldDB" id="A0A975C2D5"/>
<keyword evidence="1" id="KW-0732">Signal</keyword>
<evidence type="ECO:0000256" key="1">
    <source>
        <dbReference type="SAM" id="SignalP"/>
    </source>
</evidence>
<dbReference type="InterPro" id="IPR025419">
    <property type="entry name" value="DUF4142"/>
</dbReference>
<evidence type="ECO:0000313" key="3">
    <source>
        <dbReference type="EMBL" id="QTC92613.1"/>
    </source>
</evidence>
<dbReference type="Gene3D" id="1.20.1260.10">
    <property type="match status" value="1"/>
</dbReference>
<gene>
    <name evidence="3" type="ORF">IFJ75_07025</name>
</gene>
<evidence type="ECO:0000259" key="2">
    <source>
        <dbReference type="Pfam" id="PF13628"/>
    </source>
</evidence>
<proteinExistence type="predicted"/>
<dbReference type="Pfam" id="PF13628">
    <property type="entry name" value="DUF4142"/>
    <property type="match status" value="1"/>
</dbReference>
<dbReference type="KEGG" id="bgoe:IFJ75_07025"/>
<dbReference type="InterPro" id="IPR012347">
    <property type="entry name" value="Ferritin-like"/>
</dbReference>
<feature type="signal peptide" evidence="1">
    <location>
        <begin position="1"/>
        <end position="20"/>
    </location>
</feature>
<dbReference type="PANTHER" id="PTHR38593">
    <property type="entry name" value="BLR2558 PROTEIN"/>
    <property type="match status" value="1"/>
</dbReference>
<accession>A0A975C2D5</accession>
<dbReference type="EMBL" id="CP062222">
    <property type="protein sequence ID" value="QTC92613.1"/>
    <property type="molecule type" value="Genomic_DNA"/>
</dbReference>